<accession>A0A4Q0VDU6</accession>
<evidence type="ECO:0000313" key="1">
    <source>
        <dbReference type="EMBL" id="RXI48626.1"/>
    </source>
</evidence>
<gene>
    <name evidence="1" type="ORF">DP130_07815</name>
</gene>
<protein>
    <submittedName>
        <fullName evidence="1">Ribose-5-phosphate isomerase</fullName>
    </submittedName>
</protein>
<keyword evidence="1" id="KW-0413">Isomerase</keyword>
<comment type="caution">
    <text evidence="1">The sequence shown here is derived from an EMBL/GenBank/DDBJ whole genome shotgun (WGS) entry which is preliminary data.</text>
</comment>
<reference evidence="1 2" key="1">
    <citation type="submission" date="2018-06" db="EMBL/GenBank/DDBJ databases">
        <title>Genome conservation of Clostridium tetani.</title>
        <authorList>
            <person name="Bruggemann H."/>
            <person name="Popoff M.R."/>
        </authorList>
    </citation>
    <scope>NUCLEOTIDE SEQUENCE [LARGE SCALE GENOMIC DNA]</scope>
    <source>
        <strain evidence="1 2">2017.061</strain>
    </source>
</reference>
<dbReference type="Proteomes" id="UP000290921">
    <property type="component" value="Unassembled WGS sequence"/>
</dbReference>
<organism evidence="1 2">
    <name type="scientific">Clostridium tetani</name>
    <dbReference type="NCBI Taxonomy" id="1513"/>
    <lineage>
        <taxon>Bacteria</taxon>
        <taxon>Bacillati</taxon>
        <taxon>Bacillota</taxon>
        <taxon>Clostridia</taxon>
        <taxon>Eubacteriales</taxon>
        <taxon>Clostridiaceae</taxon>
        <taxon>Clostridium</taxon>
    </lineage>
</organism>
<name>A0A4Q0VDU6_CLOTA</name>
<dbReference type="AlphaFoldDB" id="A0A4Q0VDU6"/>
<evidence type="ECO:0000313" key="2">
    <source>
        <dbReference type="Proteomes" id="UP000290921"/>
    </source>
</evidence>
<dbReference type="GO" id="GO:0016853">
    <property type="term" value="F:isomerase activity"/>
    <property type="evidence" value="ECO:0007669"/>
    <property type="project" value="UniProtKB-KW"/>
</dbReference>
<sequence length="113" mass="14059">MQLNDICIFRRKNMSYFNKQIHYEKIIELLCNYKKIDRSKLIEILKDEECKYILFLLLNKYNCMDNENIYTDFKIKDRDNMYEIFKLAEKKLMINKNIREMFFEAETIMKKIE</sequence>
<proteinExistence type="predicted"/>
<dbReference type="EMBL" id="QMAP01000006">
    <property type="protein sequence ID" value="RXI48626.1"/>
    <property type="molecule type" value="Genomic_DNA"/>
</dbReference>